<sequence length="411" mass="45236">MSSELADCTLGNFVRLQRGHDLTASEQRPGSVPVMGSAGPNGTHSEAKARGPGVVIGRSGASMGRVHFSEVDYWPHNTCLYVTDFFGNNPRFAYYLLQTLDLAAFNSGSAQPSLNRNFIYSMPLRVPARHEQDCIVELLRALDNRIALLRETNATLEAIAQALFKSWFVDFDPVRAKMEGCVPEGMDEATTALFPDGFEDSELGLVPRGWQIGKLGELARQHKGSINPLKNPETLFEHFSLPAFDKHQMPVSELGEEIKSNKTSVPPDAVLLSKLNPHIPRVWLPVDVGRHAVCSTEFLVFVPASSASKEFIYCAFSTPKFQELLCQLVTGTSNSHQRVKPDGVSSMNFVIPGSRVLEAFAVLVKPIFERIGHNRGEAQTLATLRDTLLPRLISGHLRLPEAESLLEEACA</sequence>
<evidence type="ECO:0000256" key="3">
    <source>
        <dbReference type="ARBA" id="ARBA00023125"/>
    </source>
</evidence>
<keyword evidence="6" id="KW-0255">Endonuclease</keyword>
<dbReference type="InterPro" id="IPR044946">
    <property type="entry name" value="Restrct_endonuc_typeI_TRD_sf"/>
</dbReference>
<organism evidence="6">
    <name type="scientific">Polaromonas hydrogenivorans</name>
    <dbReference type="NCBI Taxonomy" id="335476"/>
    <lineage>
        <taxon>Bacteria</taxon>
        <taxon>Pseudomonadati</taxon>
        <taxon>Pseudomonadota</taxon>
        <taxon>Betaproteobacteria</taxon>
        <taxon>Burkholderiales</taxon>
        <taxon>Comamonadaceae</taxon>
        <taxon>Polaromonas</taxon>
    </lineage>
</organism>
<dbReference type="AlphaFoldDB" id="A0AAU7M022"/>
<keyword evidence="6" id="KW-0540">Nuclease</keyword>
<dbReference type="GO" id="GO:0009307">
    <property type="term" value="P:DNA restriction-modification system"/>
    <property type="evidence" value="ECO:0007669"/>
    <property type="project" value="UniProtKB-KW"/>
</dbReference>
<dbReference type="GO" id="GO:0016787">
    <property type="term" value="F:hydrolase activity"/>
    <property type="evidence" value="ECO:0007669"/>
    <property type="project" value="UniProtKB-KW"/>
</dbReference>
<dbReference type="GO" id="GO:0004519">
    <property type="term" value="F:endonuclease activity"/>
    <property type="evidence" value="ECO:0007669"/>
    <property type="project" value="UniProtKB-KW"/>
</dbReference>
<dbReference type="CDD" id="cd17267">
    <property type="entry name" value="RMtype1_S_EcoAO83I-TRD1-CR1_like"/>
    <property type="match status" value="1"/>
</dbReference>
<dbReference type="Gene3D" id="3.90.220.20">
    <property type="entry name" value="DNA methylase specificity domains"/>
    <property type="match status" value="2"/>
</dbReference>
<keyword evidence="2" id="KW-0680">Restriction system</keyword>
<keyword evidence="6" id="KW-0614">Plasmid</keyword>
<dbReference type="REBASE" id="838236">
    <property type="entry name" value="S1.Phy17735ORF25955P"/>
</dbReference>
<evidence type="ECO:0000256" key="2">
    <source>
        <dbReference type="ARBA" id="ARBA00022747"/>
    </source>
</evidence>
<dbReference type="Pfam" id="PF01420">
    <property type="entry name" value="Methylase_S"/>
    <property type="match status" value="1"/>
</dbReference>
<dbReference type="InterPro" id="IPR000055">
    <property type="entry name" value="Restrct_endonuc_typeI_TRD"/>
</dbReference>
<evidence type="ECO:0000259" key="5">
    <source>
        <dbReference type="Pfam" id="PF01420"/>
    </source>
</evidence>
<name>A0AAU7M022_9BURK</name>
<dbReference type="SUPFAM" id="SSF116734">
    <property type="entry name" value="DNA methylase specificity domain"/>
    <property type="match status" value="2"/>
</dbReference>
<dbReference type="InterPro" id="IPR052021">
    <property type="entry name" value="Type-I_RS_S_subunit"/>
</dbReference>
<proteinExistence type="inferred from homology"/>
<evidence type="ECO:0000256" key="1">
    <source>
        <dbReference type="ARBA" id="ARBA00010923"/>
    </source>
</evidence>
<keyword evidence="6" id="KW-0378">Hydrolase</keyword>
<dbReference type="GO" id="GO:0003677">
    <property type="term" value="F:DNA binding"/>
    <property type="evidence" value="ECO:0007669"/>
    <property type="project" value="UniProtKB-KW"/>
</dbReference>
<dbReference type="EC" id="3.1.21.-" evidence="6"/>
<evidence type="ECO:0000313" key="6">
    <source>
        <dbReference type="EMBL" id="XBP73287.1"/>
    </source>
</evidence>
<feature type="region of interest" description="Disordered" evidence="4">
    <location>
        <begin position="21"/>
        <end position="53"/>
    </location>
</feature>
<dbReference type="PANTHER" id="PTHR30408">
    <property type="entry name" value="TYPE-1 RESTRICTION ENZYME ECOKI SPECIFICITY PROTEIN"/>
    <property type="match status" value="1"/>
</dbReference>
<feature type="domain" description="Type I restriction modification DNA specificity" evidence="5">
    <location>
        <begin position="51"/>
        <end position="157"/>
    </location>
</feature>
<protein>
    <submittedName>
        <fullName evidence="6">Restriction endonuclease subunit S</fullName>
        <ecNumber evidence="6">3.1.21.-</ecNumber>
    </submittedName>
</protein>
<evidence type="ECO:0000256" key="4">
    <source>
        <dbReference type="SAM" id="MobiDB-lite"/>
    </source>
</evidence>
<dbReference type="EMBL" id="CP157680">
    <property type="protein sequence ID" value="XBP73287.1"/>
    <property type="molecule type" value="Genomic_DNA"/>
</dbReference>
<geneLocation type="plasmid" evidence="6">
    <name>p5</name>
</geneLocation>
<gene>
    <name evidence="6" type="ORF">ABLV49_25950</name>
</gene>
<dbReference type="PANTHER" id="PTHR30408:SF13">
    <property type="entry name" value="TYPE I RESTRICTION ENZYME HINDI SPECIFICITY SUBUNIT"/>
    <property type="match status" value="1"/>
</dbReference>
<keyword evidence="3" id="KW-0238">DNA-binding</keyword>
<accession>A0AAU7M022</accession>
<comment type="similarity">
    <text evidence="1">Belongs to the type-I restriction system S methylase family.</text>
</comment>
<reference evidence="6" key="1">
    <citation type="submission" date="2024-05" db="EMBL/GenBank/DDBJ databases">
        <authorList>
            <person name="Bunk B."/>
            <person name="Swiderski J."/>
            <person name="Sproer C."/>
            <person name="Thiel V."/>
        </authorList>
    </citation>
    <scope>NUCLEOTIDE SEQUENCE</scope>
    <source>
        <strain evidence="6">DSM 17735</strain>
        <plasmid evidence="6">p5</plasmid>
    </source>
</reference>